<accession>A0AAD2FDH1</accession>
<comment type="caution">
    <text evidence="2">The sequence shown here is derived from an EMBL/GenBank/DDBJ whole genome shotgun (WGS) entry which is preliminary data.</text>
</comment>
<gene>
    <name evidence="2" type="ORF">CYCCA115_LOCUS1948</name>
</gene>
<dbReference type="EMBL" id="CAKOGP040000113">
    <property type="protein sequence ID" value="CAJ1930460.1"/>
    <property type="molecule type" value="Genomic_DNA"/>
</dbReference>
<feature type="compositionally biased region" description="Basic and acidic residues" evidence="1">
    <location>
        <begin position="560"/>
        <end position="572"/>
    </location>
</feature>
<keyword evidence="3" id="KW-1185">Reference proteome</keyword>
<organism evidence="2 3">
    <name type="scientific">Cylindrotheca closterium</name>
    <dbReference type="NCBI Taxonomy" id="2856"/>
    <lineage>
        <taxon>Eukaryota</taxon>
        <taxon>Sar</taxon>
        <taxon>Stramenopiles</taxon>
        <taxon>Ochrophyta</taxon>
        <taxon>Bacillariophyta</taxon>
        <taxon>Bacillariophyceae</taxon>
        <taxon>Bacillariophycidae</taxon>
        <taxon>Bacillariales</taxon>
        <taxon>Bacillariaceae</taxon>
        <taxon>Cylindrotheca</taxon>
    </lineage>
</organism>
<feature type="compositionally biased region" description="Polar residues" evidence="1">
    <location>
        <begin position="433"/>
        <end position="455"/>
    </location>
</feature>
<name>A0AAD2FDH1_9STRA</name>
<reference evidence="2" key="1">
    <citation type="submission" date="2023-08" db="EMBL/GenBank/DDBJ databases">
        <authorList>
            <person name="Audoor S."/>
            <person name="Bilcke G."/>
        </authorList>
    </citation>
    <scope>NUCLEOTIDE SEQUENCE</scope>
</reference>
<dbReference type="AlphaFoldDB" id="A0AAD2FDH1"/>
<feature type="compositionally biased region" description="Basic and acidic residues" evidence="1">
    <location>
        <begin position="456"/>
        <end position="476"/>
    </location>
</feature>
<feature type="compositionally biased region" description="Low complexity" evidence="1">
    <location>
        <begin position="114"/>
        <end position="124"/>
    </location>
</feature>
<dbReference type="Proteomes" id="UP001295423">
    <property type="component" value="Unassembled WGS sequence"/>
</dbReference>
<feature type="compositionally biased region" description="Acidic residues" evidence="1">
    <location>
        <begin position="167"/>
        <end position="176"/>
    </location>
</feature>
<feature type="compositionally biased region" description="Polar residues" evidence="1">
    <location>
        <begin position="85"/>
        <end position="94"/>
    </location>
</feature>
<feature type="compositionally biased region" description="Basic residues" evidence="1">
    <location>
        <begin position="180"/>
        <end position="197"/>
    </location>
</feature>
<evidence type="ECO:0000313" key="3">
    <source>
        <dbReference type="Proteomes" id="UP001295423"/>
    </source>
</evidence>
<evidence type="ECO:0000256" key="1">
    <source>
        <dbReference type="SAM" id="MobiDB-lite"/>
    </source>
</evidence>
<evidence type="ECO:0000313" key="2">
    <source>
        <dbReference type="EMBL" id="CAJ1930460.1"/>
    </source>
</evidence>
<sequence>MAPPSSPLVLSRPPRAPNAVSLSIHVDHVEKSGIPRGPSSCRSTHFLDGFNVDDCLDVRTIPDPPTPQPRKRRLSIPVNLRSLEDVTNNPSANKSSKRDDGEKKRKARKSLCHVPSPIVVQQNPVIPPLVPHRLEEGQPESSEADAQEMVNHHHHQPPTSAKTSICFDDDENEDNDGTVHRRISSSRNGSRRRKKRQSMIIPSELIIPPQPLDTAQAVLPKVSPPSSATMKKKFEGSLQDMKNLQALVRGYCDLPVEDRDISDQARTILESTGYPLHNNVNRPASPISDNDKPIRNLRRSILRKIAPVIQDMDKRKIHDTKMLEDATGCRVEKGTRSGKYRYYSLETSNKVPPAEYKDRYMAFIENGAGNRAAQAEAWKEKLIENQDEEEVVMEEQEEAMISTEVVDPDASRQLKTETKLREEIAMEEPVSPLSDTSESKVLQVESPQLDLQAQEESSRAEAPVEEHDKESDHQQQQEEGDEDDKMELCNMSASLDMGDIDALPVDLDGGSETEAQEKKEAKANEARVDPQNQEEETHASQENQLQVEERNSPPVVALPSRERGQSNDPEIARAEKRLWKRIDDALHDYSEEVMKILQKRKRQKTMKHEK</sequence>
<feature type="region of interest" description="Disordered" evidence="1">
    <location>
        <begin position="420"/>
        <end position="572"/>
    </location>
</feature>
<feature type="compositionally biased region" description="Basic and acidic residues" evidence="1">
    <location>
        <begin position="515"/>
        <end position="528"/>
    </location>
</feature>
<protein>
    <submittedName>
        <fullName evidence="2">Uncharacterized protein</fullName>
    </submittedName>
</protein>
<proteinExistence type="predicted"/>
<feature type="region of interest" description="Disordered" evidence="1">
    <location>
        <begin position="59"/>
        <end position="201"/>
    </location>
</feature>